<name>A0A9P5SCK2_9FUNG</name>
<dbReference type="Proteomes" id="UP000696485">
    <property type="component" value="Unassembled WGS sequence"/>
</dbReference>
<dbReference type="GO" id="GO:0005524">
    <property type="term" value="F:ATP binding"/>
    <property type="evidence" value="ECO:0007669"/>
    <property type="project" value="InterPro"/>
</dbReference>
<dbReference type="InterPro" id="IPR045759">
    <property type="entry name" value="Ap4A_phos1/2_N"/>
</dbReference>
<comment type="caution">
    <text evidence="3">The sequence shown here is derived from an EMBL/GenBank/DDBJ whole genome shotgun (WGS) entry which is preliminary data.</text>
</comment>
<evidence type="ECO:0000313" key="4">
    <source>
        <dbReference type="Proteomes" id="UP000696485"/>
    </source>
</evidence>
<dbReference type="PANTHER" id="PTHR38420">
    <property type="entry name" value="AP-4-A PHOSPHORYLASE II"/>
    <property type="match status" value="1"/>
</dbReference>
<evidence type="ECO:0000259" key="2">
    <source>
        <dbReference type="Pfam" id="PF19327"/>
    </source>
</evidence>
<dbReference type="Pfam" id="PF09830">
    <property type="entry name" value="ATP_transf"/>
    <property type="match status" value="1"/>
</dbReference>
<dbReference type="InterPro" id="IPR019200">
    <property type="entry name" value="ATP_adenylylTrfase_C"/>
</dbReference>
<dbReference type="PANTHER" id="PTHR38420:SF1">
    <property type="entry name" value="PUTATIVE (AFU_ORTHOLOGUE AFUA_5G14690)-RELATED"/>
    <property type="match status" value="1"/>
</dbReference>
<feature type="domain" description="ATP adenylyltransferase C-terminal" evidence="1">
    <location>
        <begin position="208"/>
        <end position="332"/>
    </location>
</feature>
<dbReference type="InterPro" id="IPR036265">
    <property type="entry name" value="HIT-like_sf"/>
</dbReference>
<dbReference type="GO" id="GO:0009117">
    <property type="term" value="P:nucleotide metabolic process"/>
    <property type="evidence" value="ECO:0007669"/>
    <property type="project" value="InterPro"/>
</dbReference>
<sequence>MAPLIDNFDQQLTTVYASALASGELIFTPSEAHKSTETEHDIECDICYAPSLAKKPIGILPKVEEDQTTSTDRPSTPVVKAVEETNPFLPHSPALYVTDASEEHKIILNKYCIVPRHFLVVTKEFQPQTGPLTPDDLMAVWNTLKAVKNSRDALAYYNCGSRSGASQPHKHMQVIPLESPSPIAELVREVSKRRPGKKENKPGDLFSVPFHCINHVILLPDPAASNKDEEDILIEAYITLVDAMMMSIREYAEQEELTDEERMLCSTAMSSFAYNWILTKEFMMIVPRKQEGFGPISINSLGFAGMVLTKTAEELEMVQKTGVMELVSKTGFVFHQERTPEQEQKSREMQQVLEMQMGSALSSL</sequence>
<dbReference type="SUPFAM" id="SSF54197">
    <property type="entry name" value="HIT-like"/>
    <property type="match status" value="1"/>
</dbReference>
<proteinExistence type="predicted"/>
<dbReference type="Gene3D" id="3.30.428.70">
    <property type="match status" value="1"/>
</dbReference>
<dbReference type="InterPro" id="IPR043171">
    <property type="entry name" value="Ap4A_phos1/2-like"/>
</dbReference>
<dbReference type="AlphaFoldDB" id="A0A9P5SCK2"/>
<dbReference type="GO" id="GO:0003877">
    <property type="term" value="F:ATP:ADP adenylyltransferase activity"/>
    <property type="evidence" value="ECO:0007669"/>
    <property type="project" value="InterPro"/>
</dbReference>
<keyword evidence="4" id="KW-1185">Reference proteome</keyword>
<evidence type="ECO:0000259" key="1">
    <source>
        <dbReference type="Pfam" id="PF09830"/>
    </source>
</evidence>
<protein>
    <submittedName>
        <fullName evidence="3">Bifunctional AP-4-A phosphorylase/ADP sulfurylase</fullName>
    </submittedName>
</protein>
<accession>A0A9P5SCK2</accession>
<reference evidence="3" key="1">
    <citation type="journal article" date="2020" name="Fungal Divers.">
        <title>Resolving the Mortierellaceae phylogeny through synthesis of multi-gene phylogenetics and phylogenomics.</title>
        <authorList>
            <person name="Vandepol N."/>
            <person name="Liber J."/>
            <person name="Desiro A."/>
            <person name="Na H."/>
            <person name="Kennedy M."/>
            <person name="Barry K."/>
            <person name="Grigoriev I.V."/>
            <person name="Miller A.N."/>
            <person name="O'Donnell K."/>
            <person name="Stajich J.E."/>
            <person name="Bonito G."/>
        </authorList>
    </citation>
    <scope>NUCLEOTIDE SEQUENCE</scope>
    <source>
        <strain evidence="3">NVP1</strain>
    </source>
</reference>
<organism evidence="3 4">
    <name type="scientific">Podila minutissima</name>
    <dbReference type="NCBI Taxonomy" id="64525"/>
    <lineage>
        <taxon>Eukaryota</taxon>
        <taxon>Fungi</taxon>
        <taxon>Fungi incertae sedis</taxon>
        <taxon>Mucoromycota</taxon>
        <taxon>Mortierellomycotina</taxon>
        <taxon>Mortierellomycetes</taxon>
        <taxon>Mortierellales</taxon>
        <taxon>Mortierellaceae</taxon>
        <taxon>Podila</taxon>
    </lineage>
</organism>
<gene>
    <name evidence="3" type="primary">APA2</name>
    <name evidence="3" type="ORF">BG006_010987</name>
</gene>
<feature type="domain" description="Ap4A phosphorylase 1/2 N-terminal" evidence="2">
    <location>
        <begin position="81"/>
        <end position="178"/>
    </location>
</feature>
<dbReference type="Pfam" id="PF19327">
    <property type="entry name" value="Ap4A_phos_N"/>
    <property type="match status" value="1"/>
</dbReference>
<dbReference type="InterPro" id="IPR009163">
    <property type="entry name" value="Ap4A_phos1/2"/>
</dbReference>
<dbReference type="EMBL" id="JAAAUY010000909">
    <property type="protein sequence ID" value="KAF9325536.1"/>
    <property type="molecule type" value="Genomic_DNA"/>
</dbReference>
<evidence type="ECO:0000313" key="3">
    <source>
        <dbReference type="EMBL" id="KAF9325536.1"/>
    </source>
</evidence>